<gene>
    <name evidence="4" type="ORF">B5F17_07690</name>
</gene>
<evidence type="ECO:0000313" key="4">
    <source>
        <dbReference type="EMBL" id="OUP52858.1"/>
    </source>
</evidence>
<evidence type="ECO:0000259" key="3">
    <source>
        <dbReference type="Pfam" id="PF08279"/>
    </source>
</evidence>
<dbReference type="InterPro" id="IPR026043">
    <property type="entry name" value="NadR"/>
</dbReference>
<dbReference type="Pfam" id="PF08279">
    <property type="entry name" value="HTH_11"/>
    <property type="match status" value="1"/>
</dbReference>
<dbReference type="Proteomes" id="UP000195897">
    <property type="component" value="Unassembled WGS sequence"/>
</dbReference>
<dbReference type="PIRSF" id="PIRSF037847">
    <property type="entry name" value="NiaR"/>
    <property type="match status" value="1"/>
</dbReference>
<dbReference type="Pfam" id="PF02829">
    <property type="entry name" value="3H"/>
    <property type="match status" value="1"/>
</dbReference>
<evidence type="ECO:0000256" key="1">
    <source>
        <dbReference type="PIRSR" id="PIRSR037847-1"/>
    </source>
</evidence>
<dbReference type="Gene3D" id="3.30.1340.20">
    <property type="entry name" value="3H domain"/>
    <property type="match status" value="1"/>
</dbReference>
<reference evidence="5" key="1">
    <citation type="submission" date="2017-04" db="EMBL/GenBank/DDBJ databases">
        <title>Function of individual gut microbiota members based on whole genome sequencing of pure cultures obtained from chicken caecum.</title>
        <authorList>
            <person name="Medvecky M."/>
            <person name="Cejkova D."/>
            <person name="Polansky O."/>
            <person name="Karasova D."/>
            <person name="Kubasova T."/>
            <person name="Cizek A."/>
            <person name="Rychlik I."/>
        </authorList>
    </citation>
    <scope>NUCLEOTIDE SEQUENCE [LARGE SCALE GENOMIC DNA]</scope>
    <source>
        <strain evidence="5">An180</strain>
    </source>
</reference>
<dbReference type="AlphaFoldDB" id="A0A1Y4L7Y2"/>
<dbReference type="RefSeq" id="WP_087372639.1">
    <property type="nucleotide sequence ID" value="NZ_NFKK01000007.1"/>
</dbReference>
<proteinExistence type="predicted"/>
<sequence length="172" mass="18938">MNAATRREQILQLLSQSSGPLSATAIASRFSVSRQIIVGDIALLRAAGADITATPRGYLLERPEAQNHVEINIVCEHADDRLAEELYTVVDLGGALIDVTVEHSIYGQICAPLHIYSRFDADAFLSKLERENARPLCNLTGGIHLHRLRCPNAEVQARVLQALKDKGFLLER</sequence>
<dbReference type="Gene3D" id="1.10.10.10">
    <property type="entry name" value="Winged helix-like DNA-binding domain superfamily/Winged helix DNA-binding domain"/>
    <property type="match status" value="1"/>
</dbReference>
<evidence type="ECO:0000313" key="5">
    <source>
        <dbReference type="Proteomes" id="UP000195897"/>
    </source>
</evidence>
<feature type="domain" description="Helix-turn-helix type 11" evidence="3">
    <location>
        <begin position="6"/>
        <end position="58"/>
    </location>
</feature>
<dbReference type="PANTHER" id="PTHR40068:SF1">
    <property type="entry name" value="TRANSCRIPTION REPRESSOR NIAR-RELATED"/>
    <property type="match status" value="1"/>
</dbReference>
<feature type="binding site" evidence="1">
    <location>
        <position position="146"/>
    </location>
    <ligand>
        <name>Ni(2+)</name>
        <dbReference type="ChEBI" id="CHEBI:49786"/>
    </ligand>
</feature>
<dbReference type="InterPro" id="IPR013196">
    <property type="entry name" value="HTH_11"/>
</dbReference>
<name>A0A1Y4L7Y2_9FIRM</name>
<dbReference type="InterPro" id="IPR035922">
    <property type="entry name" value="3H_dom_sf"/>
</dbReference>
<feature type="binding site" evidence="1">
    <location>
        <position position="144"/>
    </location>
    <ligand>
        <name>Ni(2+)</name>
        <dbReference type="ChEBI" id="CHEBI:49786"/>
    </ligand>
</feature>
<dbReference type="PANTHER" id="PTHR40068">
    <property type="entry name" value="TRANSCRIPTION REPRESSOR NIAR-RELATED"/>
    <property type="match status" value="1"/>
</dbReference>
<dbReference type="InterPro" id="IPR036388">
    <property type="entry name" value="WH-like_DNA-bd_sf"/>
</dbReference>
<organism evidence="4 5">
    <name type="scientific">Butyricicoccus pullicaecorum</name>
    <dbReference type="NCBI Taxonomy" id="501571"/>
    <lineage>
        <taxon>Bacteria</taxon>
        <taxon>Bacillati</taxon>
        <taxon>Bacillota</taxon>
        <taxon>Clostridia</taxon>
        <taxon>Eubacteriales</taxon>
        <taxon>Butyricicoccaceae</taxon>
        <taxon>Butyricicoccus</taxon>
    </lineage>
</organism>
<dbReference type="InterPro" id="IPR036390">
    <property type="entry name" value="WH_DNA-bd_sf"/>
</dbReference>
<feature type="domain" description="3H" evidence="2">
    <location>
        <begin position="73"/>
        <end position="169"/>
    </location>
</feature>
<feature type="binding site" evidence="1">
    <location>
        <position position="77"/>
    </location>
    <ligand>
        <name>Ni(2+)</name>
        <dbReference type="ChEBI" id="CHEBI:49786"/>
    </ligand>
</feature>
<comment type="caution">
    <text evidence="4">The sequence shown here is derived from an EMBL/GenBank/DDBJ whole genome shotgun (WGS) entry which is preliminary data.</text>
</comment>
<dbReference type="SUPFAM" id="SSF75500">
    <property type="entry name" value="Putative transcriptional regulator TM1602, C-terminal domain"/>
    <property type="match status" value="1"/>
</dbReference>
<accession>A0A1Y4L7Y2</accession>
<dbReference type="EMBL" id="NFKK01000007">
    <property type="protein sequence ID" value="OUP52858.1"/>
    <property type="molecule type" value="Genomic_DNA"/>
</dbReference>
<dbReference type="InterPro" id="IPR004173">
    <property type="entry name" value="3H_domain"/>
</dbReference>
<dbReference type="GO" id="GO:0046872">
    <property type="term" value="F:metal ion binding"/>
    <property type="evidence" value="ECO:0007669"/>
    <property type="project" value="UniProtKB-KW"/>
</dbReference>
<keyword evidence="1" id="KW-0479">Metal-binding</keyword>
<protein>
    <submittedName>
        <fullName evidence="4">Transcription repressor NadR</fullName>
    </submittedName>
</protein>
<evidence type="ECO:0000259" key="2">
    <source>
        <dbReference type="Pfam" id="PF02829"/>
    </source>
</evidence>
<feature type="binding site" evidence="1">
    <location>
        <position position="85"/>
    </location>
    <ligand>
        <name>Ni(2+)</name>
        <dbReference type="ChEBI" id="CHEBI:49786"/>
    </ligand>
</feature>
<keyword evidence="1" id="KW-0533">Nickel</keyword>
<dbReference type="SUPFAM" id="SSF46785">
    <property type="entry name" value="Winged helix' DNA-binding domain"/>
    <property type="match status" value="1"/>
</dbReference>